<dbReference type="InterPro" id="IPR037518">
    <property type="entry name" value="MPN"/>
</dbReference>
<keyword evidence="1" id="KW-0645">Protease</keyword>
<dbReference type="PANTHER" id="PTHR30471:SF3">
    <property type="entry name" value="UPF0758 PROTEIN YEES-RELATED"/>
    <property type="match status" value="1"/>
</dbReference>
<keyword evidence="4" id="KW-0862">Zinc</keyword>
<dbReference type="PANTHER" id="PTHR30471">
    <property type="entry name" value="DNA REPAIR PROTEIN RADC"/>
    <property type="match status" value="1"/>
</dbReference>
<dbReference type="SUPFAM" id="SSF102712">
    <property type="entry name" value="JAB1/MPN domain"/>
    <property type="match status" value="1"/>
</dbReference>
<keyword evidence="8" id="KW-1185">Reference proteome</keyword>
<comment type="caution">
    <text evidence="7">The sequence shown here is derived from an EMBL/GenBank/DDBJ whole genome shotgun (WGS) entry which is preliminary data.</text>
</comment>
<dbReference type="EMBL" id="MIPT01000001">
    <property type="protein sequence ID" value="OHT19117.1"/>
    <property type="molecule type" value="Genomic_DNA"/>
</dbReference>
<proteinExistence type="predicted"/>
<keyword evidence="2" id="KW-0479">Metal-binding</keyword>
<dbReference type="InterPro" id="IPR001405">
    <property type="entry name" value="UPF0758"/>
</dbReference>
<evidence type="ECO:0000256" key="5">
    <source>
        <dbReference type="ARBA" id="ARBA00023049"/>
    </source>
</evidence>
<evidence type="ECO:0000256" key="2">
    <source>
        <dbReference type="ARBA" id="ARBA00022723"/>
    </source>
</evidence>
<dbReference type="Gene3D" id="3.40.140.10">
    <property type="entry name" value="Cytidine Deaminase, domain 2"/>
    <property type="match status" value="1"/>
</dbReference>
<dbReference type="Pfam" id="PF04002">
    <property type="entry name" value="RadC"/>
    <property type="match status" value="1"/>
</dbReference>
<accession>A0A1S1HAF6</accession>
<dbReference type="GO" id="GO:0006508">
    <property type="term" value="P:proteolysis"/>
    <property type="evidence" value="ECO:0007669"/>
    <property type="project" value="UniProtKB-KW"/>
</dbReference>
<dbReference type="PROSITE" id="PS01302">
    <property type="entry name" value="UPF0758"/>
    <property type="match status" value="1"/>
</dbReference>
<evidence type="ECO:0000259" key="6">
    <source>
        <dbReference type="PROSITE" id="PS50249"/>
    </source>
</evidence>
<evidence type="ECO:0000256" key="3">
    <source>
        <dbReference type="ARBA" id="ARBA00022801"/>
    </source>
</evidence>
<keyword evidence="5" id="KW-0482">Metalloprotease</keyword>
<dbReference type="GO" id="GO:0008237">
    <property type="term" value="F:metallopeptidase activity"/>
    <property type="evidence" value="ECO:0007669"/>
    <property type="project" value="UniProtKB-KW"/>
</dbReference>
<dbReference type="InterPro" id="IPR025657">
    <property type="entry name" value="RadC_JAB"/>
</dbReference>
<dbReference type="CDD" id="cd08071">
    <property type="entry name" value="MPN_DUF2466"/>
    <property type="match status" value="1"/>
</dbReference>
<sequence>MGEWPEVIEILAACREAMLAAASEEVREQPVLANWSSLTTYLQISMSSLTSEQFRALFLDCRNRLISDDMIWNGTLTTTHFNVRDIIVRSIDICAAAVIVAHNHPSGDATPSRADIIATRMLSQALSTVDVNLHDHVIVCRGQSYSLKGNGLM</sequence>
<name>A0A1S1HAF6_9SPHN</name>
<evidence type="ECO:0000256" key="1">
    <source>
        <dbReference type="ARBA" id="ARBA00022670"/>
    </source>
</evidence>
<organism evidence="7 8">
    <name type="scientific">Edaphosphingomonas haloaromaticamans</name>
    <dbReference type="NCBI Taxonomy" id="653954"/>
    <lineage>
        <taxon>Bacteria</taxon>
        <taxon>Pseudomonadati</taxon>
        <taxon>Pseudomonadota</taxon>
        <taxon>Alphaproteobacteria</taxon>
        <taxon>Sphingomonadales</taxon>
        <taxon>Rhizorhabdaceae</taxon>
        <taxon>Edaphosphingomonas</taxon>
    </lineage>
</organism>
<reference evidence="7 8" key="1">
    <citation type="submission" date="2016-09" db="EMBL/GenBank/DDBJ databases">
        <title>Metabolic pathway, cell adaptation mechanisms and a novel monoxygenase revealed through proteogenomic-transcription analysis of a Sphingomonas haloaromaticamans strain degrading the fungicide ortho-phenylphenol.</title>
        <authorList>
            <person name="Perruchon C."/>
            <person name="Papadopoulou E.S."/>
            <person name="Rousidou C."/>
            <person name="Vasileiadis S."/>
            <person name="Tanou G."/>
            <person name="Amoutzias G."/>
            <person name="Molassiotis A."/>
            <person name="Karpouzas D.G."/>
        </authorList>
    </citation>
    <scope>NUCLEOTIDE SEQUENCE [LARGE SCALE GENOMIC DNA]</scope>
    <source>
        <strain evidence="7 8">P3</strain>
    </source>
</reference>
<feature type="domain" description="MPN" evidence="6">
    <location>
        <begin position="31"/>
        <end position="153"/>
    </location>
</feature>
<dbReference type="GO" id="GO:0046872">
    <property type="term" value="F:metal ion binding"/>
    <property type="evidence" value="ECO:0007669"/>
    <property type="project" value="UniProtKB-KW"/>
</dbReference>
<keyword evidence="3" id="KW-0378">Hydrolase</keyword>
<dbReference type="AlphaFoldDB" id="A0A1S1HAF6"/>
<evidence type="ECO:0000256" key="4">
    <source>
        <dbReference type="ARBA" id="ARBA00022833"/>
    </source>
</evidence>
<gene>
    <name evidence="7" type="ORF">BHE75_01100</name>
</gene>
<protein>
    <recommendedName>
        <fullName evidence="6">MPN domain-containing protein</fullName>
    </recommendedName>
</protein>
<evidence type="ECO:0000313" key="7">
    <source>
        <dbReference type="EMBL" id="OHT19117.1"/>
    </source>
</evidence>
<dbReference type="Proteomes" id="UP000179467">
    <property type="component" value="Unassembled WGS sequence"/>
</dbReference>
<dbReference type="InterPro" id="IPR020891">
    <property type="entry name" value="UPF0758_CS"/>
</dbReference>
<dbReference type="PROSITE" id="PS50249">
    <property type="entry name" value="MPN"/>
    <property type="match status" value="1"/>
</dbReference>
<evidence type="ECO:0000313" key="8">
    <source>
        <dbReference type="Proteomes" id="UP000179467"/>
    </source>
</evidence>